<dbReference type="AlphaFoldDB" id="A0A1H6EX64"/>
<accession>A0A1H6EX64</accession>
<protein>
    <recommendedName>
        <fullName evidence="3">Transposase, YhgA-like</fullName>
    </recommendedName>
</protein>
<dbReference type="PANTHER" id="PTHR34613:SF1">
    <property type="entry name" value="SLL6017 PROTEIN"/>
    <property type="match status" value="1"/>
</dbReference>
<dbReference type="PANTHER" id="PTHR34613">
    <property type="entry name" value="SLL0800 PROTEIN"/>
    <property type="match status" value="1"/>
</dbReference>
<dbReference type="EMBL" id="FNVT01000021">
    <property type="protein sequence ID" value="SEH01586.1"/>
    <property type="molecule type" value="Genomic_DNA"/>
</dbReference>
<reference evidence="1 2" key="1">
    <citation type="submission" date="2016-10" db="EMBL/GenBank/DDBJ databases">
        <authorList>
            <person name="de Groot N.N."/>
        </authorList>
    </citation>
    <scope>NUCLEOTIDE SEQUENCE [LARGE SCALE GENOMIC DNA]</scope>
    <source>
        <strain evidence="1 2">CGMCC 4.7037</strain>
    </source>
</reference>
<name>A0A1H6EX64_9ACTN</name>
<proteinExistence type="predicted"/>
<organism evidence="1 2">
    <name type="scientific">Nonomuraea solani</name>
    <dbReference type="NCBI Taxonomy" id="1144553"/>
    <lineage>
        <taxon>Bacteria</taxon>
        <taxon>Bacillati</taxon>
        <taxon>Actinomycetota</taxon>
        <taxon>Actinomycetes</taxon>
        <taxon>Streptosporangiales</taxon>
        <taxon>Streptosporangiaceae</taxon>
        <taxon>Nonomuraea</taxon>
    </lineage>
</organism>
<keyword evidence="2" id="KW-1185">Reference proteome</keyword>
<evidence type="ECO:0008006" key="3">
    <source>
        <dbReference type="Google" id="ProtNLM"/>
    </source>
</evidence>
<dbReference type="Proteomes" id="UP000236732">
    <property type="component" value="Unassembled WGS sequence"/>
</dbReference>
<sequence length="302" mass="33055">MPSPLHDAVVQLFKERPKLAVDILRDLKGIELPDTPLIQLEDNNFNSRTSDDFDADVVVAMGQAKEPLHAVIVEVQQDKSKDPKQLTRYAAAVWLLLRCDVTLLMICPTAGPAAHYAQPIDSGLTDYRLQVHTLGPDEIPAITDPQEAAASLALSALGVMVHGRDRKVVEAFTTALAEPPGNHSPKYYEYAYSMSTPEIRRLLEEIAMSTTWPVHSPFAREHFGRGKTEGIAEGKAEGIAEGKAEGKAEEAAKLVLLVLSARGLDLPQDARTRITHCTDLTQLETWATRAATAQTLADLFDE</sequence>
<evidence type="ECO:0000313" key="1">
    <source>
        <dbReference type="EMBL" id="SEH01586.1"/>
    </source>
</evidence>
<evidence type="ECO:0000313" key="2">
    <source>
        <dbReference type="Proteomes" id="UP000236732"/>
    </source>
</evidence>
<gene>
    <name evidence="1" type="ORF">SAMN05444920_12134</name>
</gene>